<dbReference type="GO" id="GO:0016301">
    <property type="term" value="F:kinase activity"/>
    <property type="evidence" value="ECO:0007669"/>
    <property type="project" value="UniProtKB-KW"/>
</dbReference>
<keyword evidence="1" id="KW-0418">Kinase</keyword>
<dbReference type="EMBL" id="MLBF01000049">
    <property type="protein sequence ID" value="OLN27939.1"/>
    <property type="molecule type" value="Genomic_DNA"/>
</dbReference>
<organism evidence="1 2">
    <name type="scientific">Desulfosporosinus metallidurans</name>
    <dbReference type="NCBI Taxonomy" id="1888891"/>
    <lineage>
        <taxon>Bacteria</taxon>
        <taxon>Bacillati</taxon>
        <taxon>Bacillota</taxon>
        <taxon>Clostridia</taxon>
        <taxon>Eubacteriales</taxon>
        <taxon>Desulfitobacteriaceae</taxon>
        <taxon>Desulfosporosinus</taxon>
    </lineage>
</organism>
<dbReference type="PANTHER" id="PTHR41317:SF1">
    <property type="entry name" value="PD-(D_E)XK NUCLEASE FAMILY TRANSPOSASE"/>
    <property type="match status" value="1"/>
</dbReference>
<accession>A0A1Q8QKS3</accession>
<dbReference type="InterPro" id="IPR010106">
    <property type="entry name" value="RpnA"/>
</dbReference>
<protein>
    <submittedName>
        <fullName evidence="1">Signal transduction histidine kinase</fullName>
    </submittedName>
</protein>
<reference evidence="1 2" key="1">
    <citation type="submission" date="2016-09" db="EMBL/GenBank/DDBJ databases">
        <title>Complete genome of Desulfosporosinus sp. OL.</title>
        <authorList>
            <person name="Mardanov A."/>
            <person name="Beletsky A."/>
            <person name="Panova A."/>
            <person name="Karnachuk O."/>
            <person name="Ravin N."/>
        </authorList>
    </citation>
    <scope>NUCLEOTIDE SEQUENCE [LARGE SCALE GENOMIC DNA]</scope>
    <source>
        <strain evidence="1 2">OL</strain>
    </source>
</reference>
<evidence type="ECO:0000313" key="1">
    <source>
        <dbReference type="EMBL" id="OLN27939.1"/>
    </source>
</evidence>
<dbReference type="PANTHER" id="PTHR41317">
    <property type="entry name" value="PD-(D_E)XK NUCLEASE FAMILY TRANSPOSASE"/>
    <property type="match status" value="1"/>
</dbReference>
<dbReference type="Proteomes" id="UP000186102">
    <property type="component" value="Unassembled WGS sequence"/>
</dbReference>
<dbReference type="AlphaFoldDB" id="A0A1Q8QKS3"/>
<dbReference type="OrthoDB" id="2973070at2"/>
<dbReference type="Pfam" id="PF12784">
    <property type="entry name" value="PDDEXK_2"/>
    <property type="match status" value="1"/>
</dbReference>
<dbReference type="NCBIfam" id="TIGR01784">
    <property type="entry name" value="T_den_put_tspse"/>
    <property type="match status" value="1"/>
</dbReference>
<keyword evidence="2" id="KW-1185">Reference proteome</keyword>
<gene>
    <name evidence="1" type="ORF">DSOL_4298</name>
</gene>
<keyword evidence="1" id="KW-0808">Transferase</keyword>
<name>A0A1Q8QKS3_9FIRM</name>
<dbReference type="STRING" id="1888891.DSOL_4298"/>
<evidence type="ECO:0000313" key="2">
    <source>
        <dbReference type="Proteomes" id="UP000186102"/>
    </source>
</evidence>
<comment type="caution">
    <text evidence="1">The sequence shown here is derived from an EMBL/GenBank/DDBJ whole genome shotgun (WGS) entry which is preliminary data.</text>
</comment>
<proteinExistence type="predicted"/>
<sequence>MKTDLIDLKIDFAFKLIFCREGQEPVLVAFLNAVLKPAEGKKIRSLTYTNTELTKANAEDKKATLDIRAELQDGRHVNIEI</sequence>